<dbReference type="AlphaFoldDB" id="A0A1W1W367"/>
<dbReference type="EMBL" id="LT838272">
    <property type="protein sequence ID" value="SMC00065.1"/>
    <property type="molecule type" value="Genomic_DNA"/>
</dbReference>
<evidence type="ECO:0000256" key="3">
    <source>
        <dbReference type="ARBA" id="ARBA00022747"/>
    </source>
</evidence>
<dbReference type="PANTHER" id="PTHR13370">
    <property type="entry name" value="RNA METHYLASE-RELATED"/>
    <property type="match status" value="1"/>
</dbReference>
<keyword evidence="3" id="KW-0680">Restriction system</keyword>
<gene>
    <name evidence="6" type="ORF">SAMN00808754_3254</name>
</gene>
<keyword evidence="7" id="KW-1185">Reference proteome</keyword>
<evidence type="ECO:0000313" key="7">
    <source>
        <dbReference type="Proteomes" id="UP000192569"/>
    </source>
</evidence>
<dbReference type="PRINTS" id="PR00508">
    <property type="entry name" value="S21N4MTFRASE"/>
</dbReference>
<dbReference type="EC" id="2.1.1.-" evidence="4"/>
<protein>
    <recommendedName>
        <fullName evidence="4">Methyltransferase</fullName>
        <ecNumber evidence="4">2.1.1.-</ecNumber>
    </recommendedName>
</protein>
<comment type="similarity">
    <text evidence="4">Belongs to the N(4)/N(6)-methyltransferase family.</text>
</comment>
<dbReference type="Gene3D" id="3.40.50.150">
    <property type="entry name" value="Vaccinia Virus protein VP39"/>
    <property type="match status" value="1"/>
</dbReference>
<proteinExistence type="inferred from homology"/>
<evidence type="ECO:0000259" key="5">
    <source>
        <dbReference type="Pfam" id="PF01555"/>
    </source>
</evidence>
<dbReference type="GO" id="GO:0009307">
    <property type="term" value="P:DNA restriction-modification system"/>
    <property type="evidence" value="ECO:0007669"/>
    <property type="project" value="UniProtKB-KW"/>
</dbReference>
<feature type="domain" description="DNA methylase N-4/N-6" evidence="5">
    <location>
        <begin position="85"/>
        <end position="314"/>
    </location>
</feature>
<dbReference type="GO" id="GO:0003677">
    <property type="term" value="F:DNA binding"/>
    <property type="evidence" value="ECO:0007669"/>
    <property type="project" value="InterPro"/>
</dbReference>
<dbReference type="InterPro" id="IPR029063">
    <property type="entry name" value="SAM-dependent_MTases_sf"/>
</dbReference>
<dbReference type="GO" id="GO:0008170">
    <property type="term" value="F:N-methyltransferase activity"/>
    <property type="evidence" value="ECO:0007669"/>
    <property type="project" value="InterPro"/>
</dbReference>
<dbReference type="GO" id="GO:0005737">
    <property type="term" value="C:cytoplasm"/>
    <property type="evidence" value="ECO:0007669"/>
    <property type="project" value="TreeGrafter"/>
</dbReference>
<dbReference type="OrthoDB" id="9800801at2"/>
<dbReference type="Proteomes" id="UP000192569">
    <property type="component" value="Chromosome I"/>
</dbReference>
<dbReference type="STRING" id="698762.SAMN00808754_3254"/>
<name>A0A1W1W367_9FIRM</name>
<keyword evidence="1 6" id="KW-0489">Methyltransferase</keyword>
<dbReference type="REBASE" id="196852">
    <property type="entry name" value="M.TtoToBEORF3254P"/>
</dbReference>
<dbReference type="PANTHER" id="PTHR13370:SF24">
    <property type="entry name" value="TYPE III RESTRICTION-MODIFICATION ENZYME STYLTI MOD SUBUNIT"/>
    <property type="match status" value="1"/>
</dbReference>
<dbReference type="GO" id="GO:0032259">
    <property type="term" value="P:methylation"/>
    <property type="evidence" value="ECO:0007669"/>
    <property type="project" value="UniProtKB-KW"/>
</dbReference>
<dbReference type="CDD" id="cd02440">
    <property type="entry name" value="AdoMet_MTases"/>
    <property type="match status" value="1"/>
</dbReference>
<accession>A0A1W1W367</accession>
<dbReference type="SUPFAM" id="SSF53335">
    <property type="entry name" value="S-adenosyl-L-methionine-dependent methyltransferases"/>
    <property type="match status" value="1"/>
</dbReference>
<evidence type="ECO:0000256" key="2">
    <source>
        <dbReference type="ARBA" id="ARBA00022679"/>
    </source>
</evidence>
<sequence length="344" mass="39579">MVYEKGPKDGRCELIYQGKAWPQDILENTPAAVLEPLRTLGGNPSCATAGWSNMLILGDNLPVLKTLLEMKEKGTLRDSRGQPGITLIYIDPPFSSRQEYRASSGIKAYEDTLTGPAFVEFLRRRLLFLRELLTEDGSIYVHLDERKSHYIKVIMDEIFGEENFQREIIWRIGWVSGFKTRAKNWIRNHDVILFYTKSRNFYFHKLYLPYPPGYRRRDGQPPRGKGYPLEDTWNCYPQDRLDSIQIMSFSGEKTGFPTQKNEKLLERIILASSRKGDLVLDAFCGSGTALSVAEKLGRRWIGIDNSEVAVQIAENRLLTLRRNIGNTGERLKPRPFTLYSTYVR</sequence>
<keyword evidence="2 6" id="KW-0808">Transferase</keyword>
<evidence type="ECO:0000256" key="4">
    <source>
        <dbReference type="RuleBase" id="RU362026"/>
    </source>
</evidence>
<reference evidence="6 7" key="1">
    <citation type="submission" date="2017-04" db="EMBL/GenBank/DDBJ databases">
        <authorList>
            <person name="Afonso C.L."/>
            <person name="Miller P.J."/>
            <person name="Scott M.A."/>
            <person name="Spackman E."/>
            <person name="Goraichik I."/>
            <person name="Dimitrov K.M."/>
            <person name="Suarez D.L."/>
            <person name="Swayne D.E."/>
        </authorList>
    </citation>
    <scope>NUCLEOTIDE SEQUENCE [LARGE SCALE GENOMIC DNA]</scope>
    <source>
        <strain evidence="6 7">ToBE</strain>
    </source>
</reference>
<evidence type="ECO:0000313" key="6">
    <source>
        <dbReference type="EMBL" id="SMC00065.1"/>
    </source>
</evidence>
<dbReference type="RefSeq" id="WP_084666892.1">
    <property type="nucleotide sequence ID" value="NZ_LT838272.1"/>
</dbReference>
<dbReference type="InterPro" id="IPR001091">
    <property type="entry name" value="RM_Methyltransferase"/>
</dbReference>
<dbReference type="Pfam" id="PF01555">
    <property type="entry name" value="N6_N4_Mtase"/>
    <property type="match status" value="1"/>
</dbReference>
<evidence type="ECO:0000256" key="1">
    <source>
        <dbReference type="ARBA" id="ARBA00022603"/>
    </source>
</evidence>
<organism evidence="6 7">
    <name type="scientific">Thermanaeromonas toyohensis ToBE</name>
    <dbReference type="NCBI Taxonomy" id="698762"/>
    <lineage>
        <taxon>Bacteria</taxon>
        <taxon>Bacillati</taxon>
        <taxon>Bacillota</taxon>
        <taxon>Clostridia</taxon>
        <taxon>Neomoorellales</taxon>
        <taxon>Neomoorellaceae</taxon>
        <taxon>Thermanaeromonas</taxon>
    </lineage>
</organism>
<dbReference type="InterPro" id="IPR002941">
    <property type="entry name" value="DNA_methylase_N4/N6"/>
</dbReference>